<dbReference type="GO" id="GO:0000423">
    <property type="term" value="P:mitophagy"/>
    <property type="evidence" value="ECO:0007669"/>
    <property type="project" value="TreeGrafter"/>
</dbReference>
<keyword evidence="1" id="KW-0175">Coiled coil</keyword>
<evidence type="ECO:0000313" key="2">
    <source>
        <dbReference type="EMBL" id="VVC89200.1"/>
    </source>
</evidence>
<dbReference type="Proteomes" id="UP000324832">
    <property type="component" value="Unassembled WGS sequence"/>
</dbReference>
<evidence type="ECO:0000313" key="3">
    <source>
        <dbReference type="Proteomes" id="UP000324832"/>
    </source>
</evidence>
<sequence>MALSYLTESEAPRDFRVSSTESDGHYTKCVLCYTVKRNFYCADCIRNGNFVHSSMPYSDNFLEKQAKLMRLKINRQHVLNRCEKLLAPKIKKNDIITETKRSQDRLELLRLAIDQRRNNITTIKGNLKELLDSNNELRVKLPRYEKRVSSLGKHAQLQRMELQIKINTFNDQAESLAELRRSRIRQLYRYIFPVYISYDASESIEDLEFVGDDAVEELPKRPQLHIVAPYINVDGEFSQIQSPGGCSKEGCGAVSARIGAALSLAAQLLTLIAWTLDCRLPQPHSLNECVDVSGGGQTRLLRWV</sequence>
<feature type="non-terminal residue" evidence="2">
    <location>
        <position position="304"/>
    </location>
</feature>
<dbReference type="PANTHER" id="PTHR13664">
    <property type="entry name" value="BECLIN 1-ASSOCIATED AUTOPHAGY-RELATED KEY REGULATOR"/>
    <property type="match status" value="1"/>
</dbReference>
<gene>
    <name evidence="2" type="ORF">LSINAPIS_LOCUS2383</name>
</gene>
<dbReference type="EMBL" id="FZQP02000471">
    <property type="protein sequence ID" value="VVC89200.1"/>
    <property type="molecule type" value="Genomic_DNA"/>
</dbReference>
<dbReference type="Pfam" id="PF10186">
    <property type="entry name" value="ATG14"/>
    <property type="match status" value="1"/>
</dbReference>
<organism evidence="2 3">
    <name type="scientific">Leptidea sinapis</name>
    <dbReference type="NCBI Taxonomy" id="189913"/>
    <lineage>
        <taxon>Eukaryota</taxon>
        <taxon>Metazoa</taxon>
        <taxon>Ecdysozoa</taxon>
        <taxon>Arthropoda</taxon>
        <taxon>Hexapoda</taxon>
        <taxon>Insecta</taxon>
        <taxon>Pterygota</taxon>
        <taxon>Neoptera</taxon>
        <taxon>Endopterygota</taxon>
        <taxon>Lepidoptera</taxon>
        <taxon>Glossata</taxon>
        <taxon>Ditrysia</taxon>
        <taxon>Papilionoidea</taxon>
        <taxon>Pieridae</taxon>
        <taxon>Dismorphiinae</taxon>
        <taxon>Leptidea</taxon>
    </lineage>
</organism>
<accession>A0A5E4PT90</accession>
<evidence type="ECO:0008006" key="4">
    <source>
        <dbReference type="Google" id="ProtNLM"/>
    </source>
</evidence>
<dbReference type="GO" id="GO:0097629">
    <property type="term" value="C:extrinsic component of omegasome membrane"/>
    <property type="evidence" value="ECO:0007669"/>
    <property type="project" value="TreeGrafter"/>
</dbReference>
<protein>
    <recommendedName>
        <fullName evidence="4">Beclin 1-associated autophagy-related key regulator</fullName>
    </recommendedName>
</protein>
<dbReference type="GO" id="GO:0016240">
    <property type="term" value="P:autophagosome membrane docking"/>
    <property type="evidence" value="ECO:0007669"/>
    <property type="project" value="TreeGrafter"/>
</dbReference>
<dbReference type="GO" id="GO:0097632">
    <property type="term" value="C:extrinsic component of phagophore assembly site membrane"/>
    <property type="evidence" value="ECO:0007669"/>
    <property type="project" value="TreeGrafter"/>
</dbReference>
<dbReference type="GO" id="GO:0000045">
    <property type="term" value="P:autophagosome assembly"/>
    <property type="evidence" value="ECO:0007669"/>
    <property type="project" value="TreeGrafter"/>
</dbReference>
<dbReference type="InterPro" id="IPR018791">
    <property type="entry name" value="UV_resistance/autophagy_Atg14"/>
</dbReference>
<proteinExistence type="predicted"/>
<dbReference type="GO" id="GO:0043495">
    <property type="term" value="F:protein-membrane adaptor activity"/>
    <property type="evidence" value="ECO:0007669"/>
    <property type="project" value="TreeGrafter"/>
</dbReference>
<dbReference type="GO" id="GO:0035032">
    <property type="term" value="C:phosphatidylinositol 3-kinase complex, class III"/>
    <property type="evidence" value="ECO:0007669"/>
    <property type="project" value="TreeGrafter"/>
</dbReference>
<keyword evidence="3" id="KW-1185">Reference proteome</keyword>
<dbReference type="AlphaFoldDB" id="A0A5E4PT90"/>
<dbReference type="GO" id="GO:0035014">
    <property type="term" value="F:phosphatidylinositol 3-kinase regulator activity"/>
    <property type="evidence" value="ECO:0007669"/>
    <property type="project" value="TreeGrafter"/>
</dbReference>
<dbReference type="PANTHER" id="PTHR13664:SF0">
    <property type="entry name" value="BECLIN 1-ASSOCIATED AUTOPHAGY-RELATED KEY REGULATOR"/>
    <property type="match status" value="1"/>
</dbReference>
<name>A0A5E4PT90_9NEOP</name>
<evidence type="ECO:0000256" key="1">
    <source>
        <dbReference type="ARBA" id="ARBA00023054"/>
    </source>
</evidence>
<dbReference type="GO" id="GO:0005776">
    <property type="term" value="C:autophagosome"/>
    <property type="evidence" value="ECO:0007669"/>
    <property type="project" value="TreeGrafter"/>
</dbReference>
<reference evidence="2 3" key="1">
    <citation type="submission" date="2017-07" db="EMBL/GenBank/DDBJ databases">
        <authorList>
            <person name="Talla V."/>
            <person name="Backstrom N."/>
        </authorList>
    </citation>
    <scope>NUCLEOTIDE SEQUENCE [LARGE SCALE GENOMIC DNA]</scope>
</reference>
<dbReference type="GO" id="GO:0009267">
    <property type="term" value="P:cellular response to starvation"/>
    <property type="evidence" value="ECO:0007669"/>
    <property type="project" value="TreeGrafter"/>
</dbReference>